<feature type="chain" id="PRO_5001639078" description="Cytochrome P450" evidence="1">
    <location>
        <begin position="21"/>
        <end position="160"/>
    </location>
</feature>
<sequence length="160" mass="18280">MDSSSLIWSSLLLLLSLVLCLNRKNWRTDNGNKNRPPGPTGWPLVGNIFDLGIMAHRILYELKLKYGPVLRLRLGSVDTVVIQSAKAAMELFKNHDASFCDRTVPCVLTPHNYKDGSLALGRFGPYWRTLRRICAIELLANRRMNETVQIRRKCIDVMIR</sequence>
<dbReference type="GO" id="GO:0004497">
    <property type="term" value="F:monooxygenase activity"/>
    <property type="evidence" value="ECO:0007669"/>
    <property type="project" value="InterPro"/>
</dbReference>
<feature type="signal peptide" evidence="1">
    <location>
        <begin position="1"/>
        <end position="20"/>
    </location>
</feature>
<dbReference type="GO" id="GO:0016705">
    <property type="term" value="F:oxidoreductase activity, acting on paired donors, with incorporation or reduction of molecular oxygen"/>
    <property type="evidence" value="ECO:0007669"/>
    <property type="project" value="InterPro"/>
</dbReference>
<proteinExistence type="predicted"/>
<keyword evidence="1" id="KW-0732">Signal</keyword>
<dbReference type="PANTHER" id="PTHR24299">
    <property type="entry name" value="CYTOCHROME P450 FAMILY 1"/>
    <property type="match status" value="1"/>
</dbReference>
<name>A0A067JZA0_JATCU</name>
<gene>
    <name evidence="2" type="ORF">JCGZ_25132</name>
</gene>
<evidence type="ECO:0000256" key="1">
    <source>
        <dbReference type="SAM" id="SignalP"/>
    </source>
</evidence>
<dbReference type="Proteomes" id="UP000027138">
    <property type="component" value="Unassembled WGS sequence"/>
</dbReference>
<dbReference type="EMBL" id="KK915035">
    <property type="protein sequence ID" value="KDP24879.1"/>
    <property type="molecule type" value="Genomic_DNA"/>
</dbReference>
<protein>
    <recommendedName>
        <fullName evidence="4">Cytochrome P450</fullName>
    </recommendedName>
</protein>
<dbReference type="InterPro" id="IPR001128">
    <property type="entry name" value="Cyt_P450"/>
</dbReference>
<dbReference type="AlphaFoldDB" id="A0A067JZA0"/>
<dbReference type="OrthoDB" id="842715at2759"/>
<accession>A0A067JZA0</accession>
<dbReference type="InterPro" id="IPR036396">
    <property type="entry name" value="Cyt_P450_sf"/>
</dbReference>
<evidence type="ECO:0000313" key="2">
    <source>
        <dbReference type="EMBL" id="KDP24879.1"/>
    </source>
</evidence>
<dbReference type="GO" id="GO:0005506">
    <property type="term" value="F:iron ion binding"/>
    <property type="evidence" value="ECO:0007669"/>
    <property type="project" value="InterPro"/>
</dbReference>
<reference evidence="2 3" key="1">
    <citation type="journal article" date="2014" name="PLoS ONE">
        <title>Global Analysis of Gene Expression Profiles in Physic Nut (Jatropha curcas L.) Seedlings Exposed to Salt Stress.</title>
        <authorList>
            <person name="Zhang L."/>
            <person name="Zhang C."/>
            <person name="Wu P."/>
            <person name="Chen Y."/>
            <person name="Li M."/>
            <person name="Jiang H."/>
            <person name="Wu G."/>
        </authorList>
    </citation>
    <scope>NUCLEOTIDE SEQUENCE [LARGE SCALE GENOMIC DNA]</scope>
    <source>
        <strain evidence="3">cv. GZQX0401</strain>
        <tissue evidence="2">Young leaves</tissue>
    </source>
</reference>
<evidence type="ECO:0008006" key="4">
    <source>
        <dbReference type="Google" id="ProtNLM"/>
    </source>
</evidence>
<organism evidence="2 3">
    <name type="scientific">Jatropha curcas</name>
    <name type="common">Barbados nut</name>
    <dbReference type="NCBI Taxonomy" id="180498"/>
    <lineage>
        <taxon>Eukaryota</taxon>
        <taxon>Viridiplantae</taxon>
        <taxon>Streptophyta</taxon>
        <taxon>Embryophyta</taxon>
        <taxon>Tracheophyta</taxon>
        <taxon>Spermatophyta</taxon>
        <taxon>Magnoliopsida</taxon>
        <taxon>eudicotyledons</taxon>
        <taxon>Gunneridae</taxon>
        <taxon>Pentapetalae</taxon>
        <taxon>rosids</taxon>
        <taxon>fabids</taxon>
        <taxon>Malpighiales</taxon>
        <taxon>Euphorbiaceae</taxon>
        <taxon>Crotonoideae</taxon>
        <taxon>Jatropheae</taxon>
        <taxon>Jatropha</taxon>
    </lineage>
</organism>
<dbReference type="Pfam" id="PF00067">
    <property type="entry name" value="p450"/>
    <property type="match status" value="1"/>
</dbReference>
<keyword evidence="3" id="KW-1185">Reference proteome</keyword>
<dbReference type="GO" id="GO:0020037">
    <property type="term" value="F:heme binding"/>
    <property type="evidence" value="ECO:0007669"/>
    <property type="project" value="InterPro"/>
</dbReference>
<dbReference type="Gene3D" id="1.10.630.10">
    <property type="entry name" value="Cytochrome P450"/>
    <property type="match status" value="1"/>
</dbReference>
<dbReference type="SUPFAM" id="SSF48264">
    <property type="entry name" value="Cytochrome P450"/>
    <property type="match status" value="1"/>
</dbReference>
<dbReference type="PANTHER" id="PTHR24299:SF58">
    <property type="entry name" value="CYTOCHROME P450"/>
    <property type="match status" value="1"/>
</dbReference>
<evidence type="ECO:0000313" key="3">
    <source>
        <dbReference type="Proteomes" id="UP000027138"/>
    </source>
</evidence>